<accession>A0A1D2AJ52</accession>
<proteinExistence type="predicted"/>
<feature type="non-terminal residue" evidence="1">
    <location>
        <position position="1"/>
    </location>
</feature>
<protein>
    <submittedName>
        <fullName evidence="1">Uncharacterized protein</fullName>
    </submittedName>
</protein>
<reference evidence="1" key="1">
    <citation type="submission" date="2016-07" db="EMBL/GenBank/DDBJ databases">
        <title>Salivary Glands transcriptome analysis on engorged females of Ornithodoros brasiliensis (Acari:Argasidae).</title>
        <authorList>
            <person name="Simons S.M."/>
            <person name="Carvalho E."/>
            <person name="Junqueira-de-Azevedo I."/>
            <person name="Ho P.L."/>
            <person name="Giovanni D."/>
            <person name="Mendonca R."/>
            <person name="Onofrio V."/>
            <person name="Landulfo G."/>
            <person name="Ramirez D."/>
            <person name="Barros-Battesti D."/>
        </authorList>
    </citation>
    <scope>NUCLEOTIDE SEQUENCE</scope>
    <source>
        <strain evidence="1">Female</strain>
        <tissue evidence="1">Salivary gland</tissue>
    </source>
</reference>
<organism evidence="1">
    <name type="scientific">Ornithodoros brasiliensis</name>
    <name type="common">Mouro tick</name>
    <dbReference type="NCBI Taxonomy" id="888526"/>
    <lineage>
        <taxon>Eukaryota</taxon>
        <taxon>Metazoa</taxon>
        <taxon>Ecdysozoa</taxon>
        <taxon>Arthropoda</taxon>
        <taxon>Chelicerata</taxon>
        <taxon>Arachnida</taxon>
        <taxon>Acari</taxon>
        <taxon>Parasitiformes</taxon>
        <taxon>Ixodida</taxon>
        <taxon>Ixodoidea</taxon>
        <taxon>Argasidae</taxon>
        <taxon>Ornithodorinae</taxon>
        <taxon>Ornithodoros</taxon>
    </lineage>
</organism>
<name>A0A1D2AJ52_ORNBR</name>
<evidence type="ECO:0000313" key="1">
    <source>
        <dbReference type="EMBL" id="JAT79111.1"/>
    </source>
</evidence>
<dbReference type="EMBL" id="GETE01000442">
    <property type="protein sequence ID" value="JAT79111.1"/>
    <property type="molecule type" value="Transcribed_RNA"/>
</dbReference>
<sequence length="115" mass="12535">IANVCHKKSALNCSASTLDIWMPPTVVQNVFHKSREALAEDVASPSAVTDPLVPLELWKFSTEGNAAQCANLQGWTARMSSVRSLHLVPLASRSFQKASAVLYVLVRPHIQPVDN</sequence>
<dbReference type="AlphaFoldDB" id="A0A1D2AJ52"/>